<keyword evidence="2 10" id="KW-1003">Cell membrane</keyword>
<reference evidence="12" key="1">
    <citation type="journal article" date="2019" name="Int. J. Syst. Evol. Microbiol.">
        <title>The Global Catalogue of Microorganisms (GCM) 10K type strain sequencing project: providing services to taxonomists for standard genome sequencing and annotation.</title>
        <authorList>
            <consortium name="The Broad Institute Genomics Platform"/>
            <consortium name="The Broad Institute Genome Sequencing Center for Infectious Disease"/>
            <person name="Wu L."/>
            <person name="Ma J."/>
        </authorList>
    </citation>
    <scope>NUCLEOTIDE SEQUENCE [LARGE SCALE GENOMIC DNA]</scope>
    <source>
        <strain evidence="12">NBRC 106396</strain>
    </source>
</reference>
<comment type="catalytic activity">
    <reaction evidence="8">
        <text>fluoride(in) = fluoride(out)</text>
        <dbReference type="Rhea" id="RHEA:76159"/>
        <dbReference type="ChEBI" id="CHEBI:17051"/>
    </reaction>
    <physiologicalReaction direction="left-to-right" evidence="8">
        <dbReference type="Rhea" id="RHEA:76160"/>
    </physiologicalReaction>
</comment>
<evidence type="ECO:0000256" key="7">
    <source>
        <dbReference type="ARBA" id="ARBA00035120"/>
    </source>
</evidence>
<dbReference type="HAMAP" id="MF_00454">
    <property type="entry name" value="FluC"/>
    <property type="match status" value="1"/>
</dbReference>
<evidence type="ECO:0000256" key="6">
    <source>
        <dbReference type="ARBA" id="ARBA00023303"/>
    </source>
</evidence>
<dbReference type="PANTHER" id="PTHR28259">
    <property type="entry name" value="FLUORIDE EXPORT PROTEIN 1-RELATED"/>
    <property type="match status" value="1"/>
</dbReference>
<dbReference type="EMBL" id="JBHTCP010000050">
    <property type="protein sequence ID" value="MFC7373090.1"/>
    <property type="molecule type" value="Genomic_DNA"/>
</dbReference>
<evidence type="ECO:0000256" key="2">
    <source>
        <dbReference type="ARBA" id="ARBA00022475"/>
    </source>
</evidence>
<feature type="transmembrane region" description="Helical" evidence="10">
    <location>
        <begin position="76"/>
        <end position="95"/>
    </location>
</feature>
<evidence type="ECO:0000256" key="5">
    <source>
        <dbReference type="ARBA" id="ARBA00023136"/>
    </source>
</evidence>
<feature type="transmembrane region" description="Helical" evidence="10">
    <location>
        <begin position="12"/>
        <end position="35"/>
    </location>
</feature>
<evidence type="ECO:0000313" key="11">
    <source>
        <dbReference type="EMBL" id="MFC7373090.1"/>
    </source>
</evidence>
<evidence type="ECO:0000256" key="4">
    <source>
        <dbReference type="ARBA" id="ARBA00022989"/>
    </source>
</evidence>
<feature type="transmembrane region" description="Helical" evidence="10">
    <location>
        <begin position="47"/>
        <end position="67"/>
    </location>
</feature>
<evidence type="ECO:0000313" key="12">
    <source>
        <dbReference type="Proteomes" id="UP001596549"/>
    </source>
</evidence>
<keyword evidence="10" id="KW-0479">Metal-binding</keyword>
<sequence>MLRLKGKAKATGLSFFEASMKVLYIAMAAMAGSWLRYELGMYIVHPYATLLVNLSGCFLIGLFVAGLKKRIRDESVAAAVQTGFIGSFTTFSAFSLDAVHFAGNGDFFPFISYVAVSVIGGILLCLLGMKVAPFVLKGDRIGDE</sequence>
<organism evidence="11 12">
    <name type="scientific">Fictibacillus iocasae</name>
    <dbReference type="NCBI Taxonomy" id="2715437"/>
    <lineage>
        <taxon>Bacteria</taxon>
        <taxon>Bacillati</taxon>
        <taxon>Bacillota</taxon>
        <taxon>Bacilli</taxon>
        <taxon>Bacillales</taxon>
        <taxon>Fictibacillaceae</taxon>
        <taxon>Fictibacillus</taxon>
    </lineage>
</organism>
<keyword evidence="6 10" id="KW-0407">Ion channel</keyword>
<feature type="transmembrane region" description="Helical" evidence="10">
    <location>
        <begin position="107"/>
        <end position="127"/>
    </location>
</feature>
<name>A0ABW2NRL0_9BACL</name>
<keyword evidence="10" id="KW-0406">Ion transport</keyword>
<keyword evidence="3 10" id="KW-0812">Transmembrane</keyword>
<keyword evidence="12" id="KW-1185">Reference proteome</keyword>
<accession>A0ABW2NRL0</accession>
<dbReference type="PANTHER" id="PTHR28259:SF1">
    <property type="entry name" value="FLUORIDE EXPORT PROTEIN 1-RELATED"/>
    <property type="match status" value="1"/>
</dbReference>
<evidence type="ECO:0000256" key="1">
    <source>
        <dbReference type="ARBA" id="ARBA00004651"/>
    </source>
</evidence>
<keyword evidence="5 10" id="KW-0472">Membrane</keyword>
<dbReference type="Proteomes" id="UP001596549">
    <property type="component" value="Unassembled WGS sequence"/>
</dbReference>
<comment type="caution">
    <text evidence="11">The sequence shown here is derived from an EMBL/GenBank/DDBJ whole genome shotgun (WGS) entry which is preliminary data.</text>
</comment>
<gene>
    <name evidence="10" type="primary">fluC</name>
    <name evidence="10" type="synonym">crcB</name>
    <name evidence="11" type="ORF">ACFQPF_15730</name>
</gene>
<protein>
    <recommendedName>
        <fullName evidence="10">Fluoride-specific ion channel FluC</fullName>
    </recommendedName>
</protein>
<dbReference type="Pfam" id="PF02537">
    <property type="entry name" value="CRCB"/>
    <property type="match status" value="1"/>
</dbReference>
<dbReference type="RefSeq" id="WP_379750679.1">
    <property type="nucleotide sequence ID" value="NZ_JBHTCP010000050.1"/>
</dbReference>
<feature type="binding site" evidence="10">
    <location>
        <position position="89"/>
    </location>
    <ligand>
        <name>Na(+)</name>
        <dbReference type="ChEBI" id="CHEBI:29101"/>
        <note>structural</note>
    </ligand>
</feature>
<keyword evidence="10" id="KW-0915">Sodium</keyword>
<keyword evidence="4 10" id="KW-1133">Transmembrane helix</keyword>
<comment type="activity regulation">
    <text evidence="10">Na(+) is not transported, but it plays an essential structural role and its presence is essential for fluoride channel function.</text>
</comment>
<comment type="function">
    <text evidence="9 10">Fluoride-specific ion channel. Important for reducing fluoride concentration in the cell, thus reducing its toxicity.</text>
</comment>
<evidence type="ECO:0000256" key="8">
    <source>
        <dbReference type="ARBA" id="ARBA00035585"/>
    </source>
</evidence>
<comment type="similarity">
    <text evidence="7 10">Belongs to the fluoride channel Fluc/FEX (TC 1.A.43) family.</text>
</comment>
<proteinExistence type="inferred from homology"/>
<keyword evidence="10" id="KW-0813">Transport</keyword>
<evidence type="ECO:0000256" key="10">
    <source>
        <dbReference type="HAMAP-Rule" id="MF_00454"/>
    </source>
</evidence>
<evidence type="ECO:0000256" key="9">
    <source>
        <dbReference type="ARBA" id="ARBA00049940"/>
    </source>
</evidence>
<evidence type="ECO:0000256" key="3">
    <source>
        <dbReference type="ARBA" id="ARBA00022692"/>
    </source>
</evidence>
<comment type="subcellular location">
    <subcellularLocation>
        <location evidence="1 10">Cell membrane</location>
        <topology evidence="1 10">Multi-pass membrane protein</topology>
    </subcellularLocation>
</comment>
<dbReference type="InterPro" id="IPR003691">
    <property type="entry name" value="FluC"/>
</dbReference>
<feature type="binding site" evidence="10">
    <location>
        <position position="86"/>
    </location>
    <ligand>
        <name>Na(+)</name>
        <dbReference type="ChEBI" id="CHEBI:29101"/>
        <note>structural</note>
    </ligand>
</feature>